<dbReference type="EC" id="2.1.1.320" evidence="7"/>
<dbReference type="Pfam" id="PF02636">
    <property type="entry name" value="Methyltransf_28"/>
    <property type="match status" value="1"/>
</dbReference>
<dbReference type="InterPro" id="IPR003788">
    <property type="entry name" value="NDUFAF7"/>
</dbReference>
<dbReference type="STRING" id="763665.A0A2G5B7T8"/>
<dbReference type="AlphaFoldDB" id="A0A2G5B7T8"/>
<reference evidence="8 9" key="1">
    <citation type="journal article" date="2015" name="Genome Biol. Evol.">
        <title>Phylogenomic analyses indicate that early fungi evolved digesting cell walls of algal ancestors of land plants.</title>
        <authorList>
            <person name="Chang Y."/>
            <person name="Wang S."/>
            <person name="Sekimoto S."/>
            <person name="Aerts A.L."/>
            <person name="Choi C."/>
            <person name="Clum A."/>
            <person name="LaButti K.M."/>
            <person name="Lindquist E.A."/>
            <person name="Yee Ngan C."/>
            <person name="Ohm R.A."/>
            <person name="Salamov A.A."/>
            <person name="Grigoriev I.V."/>
            <person name="Spatafora J.W."/>
            <person name="Berbee M.L."/>
        </authorList>
    </citation>
    <scope>NUCLEOTIDE SEQUENCE [LARGE SCALE GENOMIC DNA]</scope>
    <source>
        <strain evidence="8 9">NRRL 1564</strain>
    </source>
</reference>
<dbReference type="InterPro" id="IPR038375">
    <property type="entry name" value="NDUFAF7_sf"/>
</dbReference>
<comment type="subcellular location">
    <subcellularLocation>
        <location evidence="1 7">Mitochondrion</location>
    </subcellularLocation>
</comment>
<dbReference type="PANTHER" id="PTHR12049">
    <property type="entry name" value="PROTEIN ARGININE METHYLTRANSFERASE NDUFAF7, MITOCHONDRIAL"/>
    <property type="match status" value="1"/>
</dbReference>
<evidence type="ECO:0000313" key="9">
    <source>
        <dbReference type="Proteomes" id="UP000242474"/>
    </source>
</evidence>
<dbReference type="Proteomes" id="UP000242474">
    <property type="component" value="Unassembled WGS sequence"/>
</dbReference>
<dbReference type="GO" id="GO:0035243">
    <property type="term" value="F:protein-arginine omega-N symmetric methyltransferase activity"/>
    <property type="evidence" value="ECO:0007669"/>
    <property type="project" value="UniProtKB-EC"/>
</dbReference>
<dbReference type="SUPFAM" id="SSF53335">
    <property type="entry name" value="S-adenosyl-L-methionine-dependent methyltransferases"/>
    <property type="match status" value="1"/>
</dbReference>
<keyword evidence="5 7" id="KW-0496">Mitochondrion</keyword>
<comment type="function">
    <text evidence="7">Arginine methyltransferase involved in the assembly or stability of mitochondrial NADH:ubiquinone oxidoreductase complex (complex I).</text>
</comment>
<evidence type="ECO:0000256" key="5">
    <source>
        <dbReference type="ARBA" id="ARBA00023128"/>
    </source>
</evidence>
<organism evidence="8 9">
    <name type="scientific">Coemansia reversa (strain ATCC 12441 / NRRL 1564)</name>
    <dbReference type="NCBI Taxonomy" id="763665"/>
    <lineage>
        <taxon>Eukaryota</taxon>
        <taxon>Fungi</taxon>
        <taxon>Fungi incertae sedis</taxon>
        <taxon>Zoopagomycota</taxon>
        <taxon>Kickxellomycotina</taxon>
        <taxon>Kickxellomycetes</taxon>
        <taxon>Kickxellales</taxon>
        <taxon>Kickxellaceae</taxon>
        <taxon>Coemansia</taxon>
    </lineage>
</organism>
<evidence type="ECO:0000256" key="4">
    <source>
        <dbReference type="ARBA" id="ARBA00022679"/>
    </source>
</evidence>
<comment type="similarity">
    <text evidence="2 7">Belongs to the NDUFAF7 family.</text>
</comment>
<evidence type="ECO:0000256" key="3">
    <source>
        <dbReference type="ARBA" id="ARBA00022603"/>
    </source>
</evidence>
<evidence type="ECO:0000256" key="1">
    <source>
        <dbReference type="ARBA" id="ARBA00004173"/>
    </source>
</evidence>
<dbReference type="PANTHER" id="PTHR12049:SF5">
    <property type="entry name" value="PROTEIN ARGININE METHYLTRANSFERASE NDUFAF7 HOMOLOG, MITOCHONDRIAL"/>
    <property type="match status" value="1"/>
</dbReference>
<evidence type="ECO:0000256" key="6">
    <source>
        <dbReference type="ARBA" id="ARBA00048612"/>
    </source>
</evidence>
<name>A0A2G5B7T8_COERN</name>
<dbReference type="InterPro" id="IPR029063">
    <property type="entry name" value="SAM-dependent_MTases_sf"/>
</dbReference>
<gene>
    <name evidence="8" type="ORF">COEREDRAFT_93735</name>
</gene>
<keyword evidence="9" id="KW-1185">Reference proteome</keyword>
<sequence length="410" mass="47506">MLTRDFISDSLYNPAYGYFSKQALIFSPKEGYNFAQFRDSADFLKTMGQQYEDIERELDDVRSIPRQLWHTPTEILKPWYGYSVARHIVRQYKSDRDAALHAEPLTIYEIGGGNGTLMINILEYIRENEPEVYGDMEYNLIEISPKLARQQLSRQATSKTAPHTNAKIINKSIFDWSERVDRTCFVVAMEVIDNFAHDVVRYNYDTGEPYQGTVRVYDDGEFEELYEGISDPLISDYLRVRSSLSNPGYNSPALPSSMYRRIRGQLPLAPNLTKAEFIPTHAFLLMQVLGRFFPRHRLVLSDFYKLPDTIPNAVDSPVVQTRFNGNMVPCETYLVQPGWFDIFFPTNFELLLQMYNVVCRSTADSNRLGKARVWSQRKFALENADLEKTSTRSGENPMVEFYENNKFFLS</sequence>
<keyword evidence="3 7" id="KW-0489">Methyltransferase</keyword>
<dbReference type="GO" id="GO:0032259">
    <property type="term" value="P:methylation"/>
    <property type="evidence" value="ECO:0007669"/>
    <property type="project" value="UniProtKB-KW"/>
</dbReference>
<comment type="catalytic activity">
    <reaction evidence="6 7">
        <text>L-arginyl-[protein] + 2 S-adenosyl-L-methionine = N(omega),N(omega)'-dimethyl-L-arginyl-[protein] + 2 S-adenosyl-L-homocysteine + 2 H(+)</text>
        <dbReference type="Rhea" id="RHEA:48108"/>
        <dbReference type="Rhea" id="RHEA-COMP:10532"/>
        <dbReference type="Rhea" id="RHEA-COMP:11992"/>
        <dbReference type="ChEBI" id="CHEBI:15378"/>
        <dbReference type="ChEBI" id="CHEBI:29965"/>
        <dbReference type="ChEBI" id="CHEBI:57856"/>
        <dbReference type="ChEBI" id="CHEBI:59789"/>
        <dbReference type="ChEBI" id="CHEBI:88221"/>
        <dbReference type="EC" id="2.1.1.320"/>
    </reaction>
</comment>
<protein>
    <recommendedName>
        <fullName evidence="7">Protein arginine methyltransferase NDUFAF7</fullName>
        <ecNumber evidence="7">2.1.1.320</ecNumber>
    </recommendedName>
</protein>
<keyword evidence="4 7" id="KW-0808">Transferase</keyword>
<evidence type="ECO:0000256" key="7">
    <source>
        <dbReference type="RuleBase" id="RU364114"/>
    </source>
</evidence>
<dbReference type="OrthoDB" id="17415at2759"/>
<evidence type="ECO:0000256" key="2">
    <source>
        <dbReference type="ARBA" id="ARBA00005891"/>
    </source>
</evidence>
<dbReference type="GO" id="GO:0005739">
    <property type="term" value="C:mitochondrion"/>
    <property type="evidence" value="ECO:0007669"/>
    <property type="project" value="UniProtKB-SubCell"/>
</dbReference>
<proteinExistence type="inferred from homology"/>
<accession>A0A2G5B7T8</accession>
<dbReference type="Gene3D" id="3.40.50.12710">
    <property type="match status" value="1"/>
</dbReference>
<dbReference type="EMBL" id="KZ303513">
    <property type="protein sequence ID" value="PIA14787.1"/>
    <property type="molecule type" value="Genomic_DNA"/>
</dbReference>
<evidence type="ECO:0000313" key="8">
    <source>
        <dbReference type="EMBL" id="PIA14787.1"/>
    </source>
</evidence>